<evidence type="ECO:0000313" key="2">
    <source>
        <dbReference type="EMBL" id="KAJ7660497.1"/>
    </source>
</evidence>
<dbReference type="Proteomes" id="UP001221757">
    <property type="component" value="Unassembled WGS sequence"/>
</dbReference>
<feature type="region of interest" description="Disordered" evidence="1">
    <location>
        <begin position="101"/>
        <end position="134"/>
    </location>
</feature>
<evidence type="ECO:0000313" key="3">
    <source>
        <dbReference type="Proteomes" id="UP001221757"/>
    </source>
</evidence>
<gene>
    <name evidence="2" type="ORF">B0H17DRAFT_1144994</name>
</gene>
<sequence>MLANIGVQGVQGGRLSFPRVGAKVRTSESNKLLHTDEREIFKRYKGVRVIMVQCKQWGYRFIGRTNGHYIIISPRARDVWTPRVRGVRAAPAATTLMPRVQGINEGVDTTSNPPKDTGREDEEGSTQAPARDTDATASVARNKLLRPKYCQNEVTSHRWMIVVQIPWCSRSKWAGVKHQMRHQKIDIRQVQRQDPRDLRVVRREPGIDHPFQRNTAGCEIAFKPSREGHIAEGSQRGHERRKHGRKAAACAGKIKIR</sequence>
<name>A0AAD7CS17_MYCRO</name>
<feature type="region of interest" description="Disordered" evidence="1">
    <location>
        <begin position="232"/>
        <end position="257"/>
    </location>
</feature>
<comment type="caution">
    <text evidence="2">The sequence shown here is derived from an EMBL/GenBank/DDBJ whole genome shotgun (WGS) entry which is preliminary data.</text>
</comment>
<protein>
    <submittedName>
        <fullName evidence="2">Uncharacterized protein</fullName>
    </submittedName>
</protein>
<reference evidence="2" key="1">
    <citation type="submission" date="2023-03" db="EMBL/GenBank/DDBJ databases">
        <title>Massive genome expansion in bonnet fungi (Mycena s.s.) driven by repeated elements and novel gene families across ecological guilds.</title>
        <authorList>
            <consortium name="Lawrence Berkeley National Laboratory"/>
            <person name="Harder C.B."/>
            <person name="Miyauchi S."/>
            <person name="Viragh M."/>
            <person name="Kuo A."/>
            <person name="Thoen E."/>
            <person name="Andreopoulos B."/>
            <person name="Lu D."/>
            <person name="Skrede I."/>
            <person name="Drula E."/>
            <person name="Henrissat B."/>
            <person name="Morin E."/>
            <person name="Kohler A."/>
            <person name="Barry K."/>
            <person name="LaButti K."/>
            <person name="Morin E."/>
            <person name="Salamov A."/>
            <person name="Lipzen A."/>
            <person name="Mereny Z."/>
            <person name="Hegedus B."/>
            <person name="Baldrian P."/>
            <person name="Stursova M."/>
            <person name="Weitz H."/>
            <person name="Taylor A."/>
            <person name="Grigoriev I.V."/>
            <person name="Nagy L.G."/>
            <person name="Martin F."/>
            <person name="Kauserud H."/>
        </authorList>
    </citation>
    <scope>NUCLEOTIDE SEQUENCE</scope>
    <source>
        <strain evidence="2">CBHHK067</strain>
    </source>
</reference>
<dbReference type="EMBL" id="JARKIE010000260">
    <property type="protein sequence ID" value="KAJ7660497.1"/>
    <property type="molecule type" value="Genomic_DNA"/>
</dbReference>
<organism evidence="2 3">
    <name type="scientific">Mycena rosella</name>
    <name type="common">Pink bonnet</name>
    <name type="synonym">Agaricus rosellus</name>
    <dbReference type="NCBI Taxonomy" id="1033263"/>
    <lineage>
        <taxon>Eukaryota</taxon>
        <taxon>Fungi</taxon>
        <taxon>Dikarya</taxon>
        <taxon>Basidiomycota</taxon>
        <taxon>Agaricomycotina</taxon>
        <taxon>Agaricomycetes</taxon>
        <taxon>Agaricomycetidae</taxon>
        <taxon>Agaricales</taxon>
        <taxon>Marasmiineae</taxon>
        <taxon>Mycenaceae</taxon>
        <taxon>Mycena</taxon>
    </lineage>
</organism>
<dbReference type="AlphaFoldDB" id="A0AAD7CS17"/>
<accession>A0AAD7CS17</accession>
<keyword evidence="3" id="KW-1185">Reference proteome</keyword>
<evidence type="ECO:0000256" key="1">
    <source>
        <dbReference type="SAM" id="MobiDB-lite"/>
    </source>
</evidence>
<proteinExistence type="predicted"/>